<sequence>MRGFWSIAAAALPVLAAGAAAARHDPSQQSSDRFAARDVQLPAIPLTFGNTAPGKAVKAGVELRILPVGDSITYGYPGNVKDPGDGNGYRLRLRQDLSKDKVVFVGNETSSSGNMTDGYFAAWSGRTIKYMADHLGPSLEQRPNIILIHAGTNDMNMNSAISTEGRDPVAASERLGSLIDKVVASCPDAVVLVAVIIGTCRTDMIPQTEVFQSLIPKVVLPRLQAGKHVLAVDFSTFGLDNLGDCVHPSNQGYHVFGDYWYDFITQIPQDWITKPVEKDAKTHENFAKRLGVNVPLLGLLLMLLYV</sequence>
<dbReference type="OrthoDB" id="2119228at2759"/>
<dbReference type="InterPro" id="IPR051532">
    <property type="entry name" value="Ester_Hydrolysis_Enzymes"/>
</dbReference>
<dbReference type="GO" id="GO:0004622">
    <property type="term" value="F:phosphatidylcholine lysophospholipase activity"/>
    <property type="evidence" value="ECO:0007669"/>
    <property type="project" value="TreeGrafter"/>
</dbReference>
<dbReference type="AlphaFoldDB" id="A0A9P8QQZ7"/>
<feature type="domain" description="SGNH hydrolase-type esterase" evidence="2">
    <location>
        <begin position="68"/>
        <end position="254"/>
    </location>
</feature>
<protein>
    <recommendedName>
        <fullName evidence="2">SGNH hydrolase-type esterase domain-containing protein</fullName>
    </recommendedName>
</protein>
<comment type="caution">
    <text evidence="3">The sequence shown here is derived from an EMBL/GenBank/DDBJ whole genome shotgun (WGS) entry which is preliminary data.</text>
</comment>
<dbReference type="InterPro" id="IPR013830">
    <property type="entry name" value="SGNH_hydro"/>
</dbReference>
<keyword evidence="4" id="KW-1185">Reference proteome</keyword>
<dbReference type="EMBL" id="JAIWOZ010000003">
    <property type="protein sequence ID" value="KAH6607168.1"/>
    <property type="molecule type" value="Genomic_DNA"/>
</dbReference>
<dbReference type="CDD" id="cd01833">
    <property type="entry name" value="XynB_like"/>
    <property type="match status" value="1"/>
</dbReference>
<dbReference type="SUPFAM" id="SSF52266">
    <property type="entry name" value="SGNH hydrolase"/>
    <property type="match status" value="1"/>
</dbReference>
<dbReference type="Gene3D" id="3.40.50.1110">
    <property type="entry name" value="SGNH hydrolase"/>
    <property type="match status" value="1"/>
</dbReference>
<dbReference type="Pfam" id="PF13472">
    <property type="entry name" value="Lipase_GDSL_2"/>
    <property type="match status" value="1"/>
</dbReference>
<reference evidence="3" key="1">
    <citation type="submission" date="2021-08" db="EMBL/GenBank/DDBJ databases">
        <title>Chromosome-Level Trichoderma cornu-damae using Hi-C Data.</title>
        <authorList>
            <person name="Kim C.S."/>
        </authorList>
    </citation>
    <scope>NUCLEOTIDE SEQUENCE</scope>
    <source>
        <strain evidence="3">KA19-0412C</strain>
    </source>
</reference>
<evidence type="ECO:0000256" key="1">
    <source>
        <dbReference type="SAM" id="SignalP"/>
    </source>
</evidence>
<keyword evidence="1" id="KW-0732">Signal</keyword>
<dbReference type="PANTHER" id="PTHR30383">
    <property type="entry name" value="THIOESTERASE 1/PROTEASE 1/LYSOPHOSPHOLIPASE L1"/>
    <property type="match status" value="1"/>
</dbReference>
<evidence type="ECO:0000313" key="4">
    <source>
        <dbReference type="Proteomes" id="UP000827724"/>
    </source>
</evidence>
<name>A0A9P8QQZ7_9HYPO</name>
<evidence type="ECO:0000313" key="3">
    <source>
        <dbReference type="EMBL" id="KAH6607168.1"/>
    </source>
</evidence>
<gene>
    <name evidence="3" type="ORF">Trco_003481</name>
</gene>
<dbReference type="InterPro" id="IPR036514">
    <property type="entry name" value="SGNH_hydro_sf"/>
</dbReference>
<dbReference type="Proteomes" id="UP000827724">
    <property type="component" value="Unassembled WGS sequence"/>
</dbReference>
<evidence type="ECO:0000259" key="2">
    <source>
        <dbReference type="Pfam" id="PF13472"/>
    </source>
</evidence>
<organism evidence="3 4">
    <name type="scientific">Trichoderma cornu-damae</name>
    <dbReference type="NCBI Taxonomy" id="654480"/>
    <lineage>
        <taxon>Eukaryota</taxon>
        <taxon>Fungi</taxon>
        <taxon>Dikarya</taxon>
        <taxon>Ascomycota</taxon>
        <taxon>Pezizomycotina</taxon>
        <taxon>Sordariomycetes</taxon>
        <taxon>Hypocreomycetidae</taxon>
        <taxon>Hypocreales</taxon>
        <taxon>Hypocreaceae</taxon>
        <taxon>Trichoderma</taxon>
    </lineage>
</organism>
<feature type="signal peptide" evidence="1">
    <location>
        <begin position="1"/>
        <end position="21"/>
    </location>
</feature>
<accession>A0A9P8QQZ7</accession>
<proteinExistence type="predicted"/>
<dbReference type="PANTHER" id="PTHR30383:SF5">
    <property type="entry name" value="SGNH HYDROLASE-TYPE ESTERASE DOMAIN-CONTAINING PROTEIN"/>
    <property type="match status" value="1"/>
</dbReference>
<feature type="chain" id="PRO_5040294377" description="SGNH hydrolase-type esterase domain-containing protein" evidence="1">
    <location>
        <begin position="22"/>
        <end position="306"/>
    </location>
</feature>